<comment type="caution">
    <text evidence="1">The sequence shown here is derived from an EMBL/GenBank/DDBJ whole genome shotgun (WGS) entry which is preliminary data.</text>
</comment>
<dbReference type="Proteomes" id="UP000799776">
    <property type="component" value="Unassembled WGS sequence"/>
</dbReference>
<sequence>MLMLMLMLVLMLVLMLMLMLMLVLVLRFGNSGIIILVPPGESQPARKQHLLRPDERKLQGEGFDGGPGARRLAKTQHERKLFRFIFRCAPGRPASFGRVPSPSTATGC</sequence>
<dbReference type="AlphaFoldDB" id="A0A9P4LTU3"/>
<organism evidence="1 2">
    <name type="scientific">Saccharata proteae CBS 121410</name>
    <dbReference type="NCBI Taxonomy" id="1314787"/>
    <lineage>
        <taxon>Eukaryota</taxon>
        <taxon>Fungi</taxon>
        <taxon>Dikarya</taxon>
        <taxon>Ascomycota</taxon>
        <taxon>Pezizomycotina</taxon>
        <taxon>Dothideomycetes</taxon>
        <taxon>Dothideomycetes incertae sedis</taxon>
        <taxon>Botryosphaeriales</taxon>
        <taxon>Saccharataceae</taxon>
        <taxon>Saccharata</taxon>
    </lineage>
</organism>
<protein>
    <submittedName>
        <fullName evidence="1">Uncharacterized protein</fullName>
    </submittedName>
</protein>
<reference evidence="1" key="1">
    <citation type="journal article" date="2020" name="Stud. Mycol.">
        <title>101 Dothideomycetes genomes: a test case for predicting lifestyles and emergence of pathogens.</title>
        <authorList>
            <person name="Haridas S."/>
            <person name="Albert R."/>
            <person name="Binder M."/>
            <person name="Bloem J."/>
            <person name="Labutti K."/>
            <person name="Salamov A."/>
            <person name="Andreopoulos B."/>
            <person name="Baker S."/>
            <person name="Barry K."/>
            <person name="Bills G."/>
            <person name="Bluhm B."/>
            <person name="Cannon C."/>
            <person name="Castanera R."/>
            <person name="Culley D."/>
            <person name="Daum C."/>
            <person name="Ezra D."/>
            <person name="Gonzalez J."/>
            <person name="Henrissat B."/>
            <person name="Kuo A."/>
            <person name="Liang C."/>
            <person name="Lipzen A."/>
            <person name="Lutzoni F."/>
            <person name="Magnuson J."/>
            <person name="Mondo S."/>
            <person name="Nolan M."/>
            <person name="Ohm R."/>
            <person name="Pangilinan J."/>
            <person name="Park H.-J."/>
            <person name="Ramirez L."/>
            <person name="Alfaro M."/>
            <person name="Sun H."/>
            <person name="Tritt A."/>
            <person name="Yoshinaga Y."/>
            <person name="Zwiers L.-H."/>
            <person name="Turgeon B."/>
            <person name="Goodwin S."/>
            <person name="Spatafora J."/>
            <person name="Crous P."/>
            <person name="Grigoriev I."/>
        </authorList>
    </citation>
    <scope>NUCLEOTIDE SEQUENCE</scope>
    <source>
        <strain evidence="1">CBS 121410</strain>
    </source>
</reference>
<gene>
    <name evidence="1" type="ORF">K490DRAFT_58203</name>
</gene>
<name>A0A9P4LTU3_9PEZI</name>
<accession>A0A9P4LTU3</accession>
<evidence type="ECO:0000313" key="1">
    <source>
        <dbReference type="EMBL" id="KAF2085860.1"/>
    </source>
</evidence>
<dbReference type="EMBL" id="ML978727">
    <property type="protein sequence ID" value="KAF2085860.1"/>
    <property type="molecule type" value="Genomic_DNA"/>
</dbReference>
<proteinExistence type="predicted"/>
<keyword evidence="2" id="KW-1185">Reference proteome</keyword>
<evidence type="ECO:0000313" key="2">
    <source>
        <dbReference type="Proteomes" id="UP000799776"/>
    </source>
</evidence>